<feature type="domain" description="SHSP" evidence="4">
    <location>
        <begin position="53"/>
        <end position="168"/>
    </location>
</feature>
<dbReference type="Pfam" id="PF00011">
    <property type="entry name" value="HSP20"/>
    <property type="match status" value="1"/>
</dbReference>
<dbReference type="InterPro" id="IPR008978">
    <property type="entry name" value="HSP20-like_chaperone"/>
</dbReference>
<dbReference type="GO" id="GO:0009408">
    <property type="term" value="P:response to heat"/>
    <property type="evidence" value="ECO:0007669"/>
    <property type="project" value="InterPro"/>
</dbReference>
<dbReference type="PANTHER" id="PTHR46733">
    <property type="entry name" value="26.5 KDA HEAT SHOCK PROTEIN, MITOCHONDRIAL"/>
    <property type="match status" value="1"/>
</dbReference>
<proteinExistence type="inferred from homology"/>
<gene>
    <name evidence="5" type="ORF">DAMO_0998</name>
</gene>
<evidence type="ECO:0000256" key="1">
    <source>
        <dbReference type="ARBA" id="ARBA00023016"/>
    </source>
</evidence>
<dbReference type="InterPro" id="IPR044587">
    <property type="entry name" value="HSP21-like"/>
</dbReference>
<evidence type="ECO:0000256" key="2">
    <source>
        <dbReference type="PROSITE-ProRule" id="PRU00285"/>
    </source>
</evidence>
<dbReference type="PROSITE" id="PS01031">
    <property type="entry name" value="SHSP"/>
    <property type="match status" value="1"/>
</dbReference>
<dbReference type="CDD" id="cd06464">
    <property type="entry name" value="ACD_sHsps-like"/>
    <property type="match status" value="1"/>
</dbReference>
<dbReference type="KEGG" id="mox:DAMO_0998"/>
<reference evidence="5 6" key="1">
    <citation type="journal article" date="2010" name="Nature">
        <title>Nitrite-driven anaerobic methane oxidation by oxygenic bacteria.</title>
        <authorList>
            <person name="Ettwig K.F."/>
            <person name="Butler M.K."/>
            <person name="Le Paslier D."/>
            <person name="Pelletier E."/>
            <person name="Mangenot S."/>
            <person name="Kuypers M.M.M."/>
            <person name="Schreiber F."/>
            <person name="Dutilh B.E."/>
            <person name="Zedelius J."/>
            <person name="de Beer D."/>
            <person name="Gloerich J."/>
            <person name="Wessels H.J.C.T."/>
            <person name="van Allen T."/>
            <person name="Luesken F."/>
            <person name="Wu M."/>
            <person name="van de Pas-Schoonen K.T."/>
            <person name="Op den Camp H.J.M."/>
            <person name="Janssen-Megens E.M."/>
            <person name="Francoijs K-J."/>
            <person name="Stunnenberg H."/>
            <person name="Weissenbach J."/>
            <person name="Jetten M.S.M."/>
            <person name="Strous M."/>
        </authorList>
    </citation>
    <scope>NUCLEOTIDE SEQUENCE [LARGE SCALE GENOMIC DNA]</scope>
</reference>
<name>D5MMV9_METO1</name>
<sequence length="174" mass="19510">MTGGKVPVKSVKKVGSLLSELLEVERRVSERAHELFRDQGWQAGRECEYWLQAEKELLWRPCAELVETDGELRVSFALAGLTARNVKVLVEPNHLTVRAATAHEDRKEEGTCHFCEFHRGELYRSMALPSTVIPEKVQAEMKEGMLTVVLPKGNGSGGGKVRIKRALTRTRVES</sequence>
<evidence type="ECO:0000313" key="5">
    <source>
        <dbReference type="EMBL" id="CBE68059.1"/>
    </source>
</evidence>
<dbReference type="InterPro" id="IPR021327">
    <property type="entry name" value="DUF2934"/>
</dbReference>
<accession>D5MMV9</accession>
<dbReference type="Pfam" id="PF11154">
    <property type="entry name" value="DUF2934"/>
    <property type="match status" value="1"/>
</dbReference>
<dbReference type="eggNOG" id="COG0071">
    <property type="taxonomic scope" value="Bacteria"/>
</dbReference>
<protein>
    <recommendedName>
        <fullName evidence="4">SHSP domain-containing protein</fullName>
    </recommendedName>
</protein>
<evidence type="ECO:0000256" key="3">
    <source>
        <dbReference type="RuleBase" id="RU003616"/>
    </source>
</evidence>
<dbReference type="Gene3D" id="2.60.40.790">
    <property type="match status" value="1"/>
</dbReference>
<evidence type="ECO:0000259" key="4">
    <source>
        <dbReference type="PROSITE" id="PS01031"/>
    </source>
</evidence>
<dbReference type="SUPFAM" id="SSF49764">
    <property type="entry name" value="HSP20-like chaperones"/>
    <property type="match status" value="1"/>
</dbReference>
<dbReference type="InterPro" id="IPR002068">
    <property type="entry name" value="A-crystallin/Hsp20_dom"/>
</dbReference>
<keyword evidence="1" id="KW-0346">Stress response</keyword>
<dbReference type="STRING" id="671143.DAMO_0998"/>
<organism evidence="5 6">
    <name type="scientific">Methylomirabilis oxygeniifera</name>
    <dbReference type="NCBI Taxonomy" id="671143"/>
    <lineage>
        <taxon>Bacteria</taxon>
        <taxon>Candidatus Methylomirabilota</taxon>
        <taxon>Candidatus Methylomirabilia</taxon>
        <taxon>Candidatus Methylomirabilales</taxon>
        <taxon>Candidatus Methylomirabilaceae</taxon>
        <taxon>Candidatus Methylomirabilis</taxon>
    </lineage>
</organism>
<evidence type="ECO:0000313" key="6">
    <source>
        <dbReference type="Proteomes" id="UP000006898"/>
    </source>
</evidence>
<dbReference type="HOGENOM" id="CLU_046737_12_0_0"/>
<dbReference type="AlphaFoldDB" id="D5MMV9"/>
<dbReference type="PANTHER" id="PTHR46733:SF4">
    <property type="entry name" value="HEAT SHOCK PROTEIN 21, CHLOROPLASTIC"/>
    <property type="match status" value="1"/>
</dbReference>
<dbReference type="EMBL" id="FP565575">
    <property type="protein sequence ID" value="CBE68059.1"/>
    <property type="molecule type" value="Genomic_DNA"/>
</dbReference>
<comment type="similarity">
    <text evidence="2 3">Belongs to the small heat shock protein (HSP20) family.</text>
</comment>
<dbReference type="Proteomes" id="UP000006898">
    <property type="component" value="Chromosome"/>
</dbReference>